<organism evidence="3">
    <name type="scientific">Volvox carteri f. nagariensis</name>
    <dbReference type="NCBI Taxonomy" id="3068"/>
    <lineage>
        <taxon>Eukaryota</taxon>
        <taxon>Viridiplantae</taxon>
        <taxon>Chlorophyta</taxon>
        <taxon>core chlorophytes</taxon>
        <taxon>Chlorophyceae</taxon>
        <taxon>CS clade</taxon>
        <taxon>Chlamydomonadales</taxon>
        <taxon>Volvocaceae</taxon>
        <taxon>Volvox</taxon>
    </lineage>
</organism>
<reference evidence="2 3" key="1">
    <citation type="journal article" date="2010" name="Science">
        <title>Genomic analysis of organismal complexity in the multicellular green alga Volvox carteri.</title>
        <authorList>
            <person name="Prochnik S.E."/>
            <person name="Umen J."/>
            <person name="Nedelcu A.M."/>
            <person name="Hallmann A."/>
            <person name="Miller S.M."/>
            <person name="Nishii I."/>
            <person name="Ferris P."/>
            <person name="Kuo A."/>
            <person name="Mitros T."/>
            <person name="Fritz-Laylin L.K."/>
            <person name="Hellsten U."/>
            <person name="Chapman J."/>
            <person name="Simakov O."/>
            <person name="Rensing S.A."/>
            <person name="Terry A."/>
            <person name="Pangilinan J."/>
            <person name="Kapitonov V."/>
            <person name="Jurka J."/>
            <person name="Salamov A."/>
            <person name="Shapiro H."/>
            <person name="Schmutz J."/>
            <person name="Grimwood J."/>
            <person name="Lindquist E."/>
            <person name="Lucas S."/>
            <person name="Grigoriev I.V."/>
            <person name="Schmitt R."/>
            <person name="Kirk D."/>
            <person name="Rokhsar D.S."/>
        </authorList>
    </citation>
    <scope>NUCLEOTIDE SEQUENCE [LARGE SCALE GENOMIC DNA]</scope>
    <source>
        <strain evidence="3">f. Nagariensis / Eve</strain>
    </source>
</reference>
<proteinExistence type="predicted"/>
<dbReference type="EMBL" id="GL378343">
    <property type="protein sequence ID" value="EFJ47665.1"/>
    <property type="molecule type" value="Genomic_DNA"/>
</dbReference>
<dbReference type="KEGG" id="vcn:VOLCADRAFT_91647"/>
<dbReference type="Proteomes" id="UP000001058">
    <property type="component" value="Unassembled WGS sequence"/>
</dbReference>
<feature type="compositionally biased region" description="Polar residues" evidence="1">
    <location>
        <begin position="7"/>
        <end position="17"/>
    </location>
</feature>
<evidence type="ECO:0000313" key="2">
    <source>
        <dbReference type="EMBL" id="EFJ47665.1"/>
    </source>
</evidence>
<name>D8TXM4_VOLCA</name>
<evidence type="ECO:0000256" key="1">
    <source>
        <dbReference type="SAM" id="MobiDB-lite"/>
    </source>
</evidence>
<dbReference type="InParanoid" id="D8TXM4"/>
<gene>
    <name evidence="2" type="ORF">VOLCADRAFT_91647</name>
</gene>
<keyword evidence="3" id="KW-1185">Reference proteome</keyword>
<sequence length="232" mass="24780">MAPKMARQSQVTPQTLAPLNLSAYGTPSTSQPSTSSTGAEAKPPVDIADLWAQLAAVSPTGGGRDRSSPAGVPKRPLTFKQQLLLGSMGCHDEDILRARHTNAQFNVLTALWITAAGSLRAETAIELIYDYGMDAATVLNADQGFARTVQEAAQKARASGAHLATTMPVKRPATSPAEPHASAPARTRFQPFRNHFNLTRLMSTANPALAHKMEAFYIAQFKARGPGIERCC</sequence>
<dbReference type="RefSeq" id="XP_002951136.1">
    <property type="nucleotide sequence ID" value="XM_002951090.1"/>
</dbReference>
<protein>
    <submittedName>
        <fullName evidence="2">Uncharacterized protein</fullName>
    </submittedName>
</protein>
<feature type="region of interest" description="Disordered" evidence="1">
    <location>
        <begin position="1"/>
        <end position="42"/>
    </location>
</feature>
<accession>D8TXM4</accession>
<evidence type="ECO:0000313" key="3">
    <source>
        <dbReference type="Proteomes" id="UP000001058"/>
    </source>
</evidence>
<dbReference type="GeneID" id="9615382"/>
<feature type="compositionally biased region" description="Low complexity" evidence="1">
    <location>
        <begin position="26"/>
        <end position="37"/>
    </location>
</feature>
<dbReference type="AlphaFoldDB" id="D8TXM4"/>